<feature type="coiled-coil region" evidence="7">
    <location>
        <begin position="537"/>
        <end position="663"/>
    </location>
</feature>
<dbReference type="GO" id="GO:0007018">
    <property type="term" value="P:microtubule-based movement"/>
    <property type="evidence" value="ECO:0007669"/>
    <property type="project" value="InterPro"/>
</dbReference>
<dbReference type="EMBL" id="SDOX01000018">
    <property type="protein sequence ID" value="TFJ84649.1"/>
    <property type="molecule type" value="Genomic_DNA"/>
</dbReference>
<feature type="region of interest" description="Disordered" evidence="8">
    <location>
        <begin position="1092"/>
        <end position="1118"/>
    </location>
</feature>
<dbReference type="Proteomes" id="UP000355283">
    <property type="component" value="Unassembled WGS sequence"/>
</dbReference>
<dbReference type="GO" id="GO:0003777">
    <property type="term" value="F:microtubule motor activity"/>
    <property type="evidence" value="ECO:0007669"/>
    <property type="project" value="InterPro"/>
</dbReference>
<dbReference type="Gene3D" id="1.10.287.2610">
    <property type="match status" value="1"/>
</dbReference>
<comment type="caution">
    <text evidence="10">The sequence shown here is derived from an EMBL/GenBank/DDBJ whole genome shotgun (WGS) entry which is preliminary data.</text>
</comment>
<evidence type="ECO:0000256" key="5">
    <source>
        <dbReference type="ARBA" id="ARBA00023175"/>
    </source>
</evidence>
<evidence type="ECO:0000256" key="4">
    <source>
        <dbReference type="ARBA" id="ARBA00022840"/>
    </source>
</evidence>
<feature type="region of interest" description="Disordered" evidence="8">
    <location>
        <begin position="877"/>
        <end position="897"/>
    </location>
</feature>
<evidence type="ECO:0000259" key="9">
    <source>
        <dbReference type="PROSITE" id="PS50067"/>
    </source>
</evidence>
<dbReference type="AlphaFoldDB" id="A0A4D9D7S4"/>
<sequence>MKRKVLADQQRITGKGDGELHSGKMRKTTKAIDNNRQPLSTRPQRGNGPKTRFGFVIPPAGAENPAAAIESTLQPAVAKPLKAHTIKGAGVVIPRRRIAAEKNGIESNSAAGAAAGTTKAGELVPVEEEEVYQQQREQEEMISAIEELASHAFGKEEERTKVESLARGKLTLSNKWDYKEKIAKRDDVIRALRQGFAGLLTHKEEFVQAAVDIEMKLRTELRTARIAQALVTDLKARNRTVEGQVEALRAECESALKQAATQAEAAETKDLEMERLKSDLDESQSALEKSKNDAAAAEFAKAEVAGAMERQLAETRAVNEGLSGELSEIKIALEGVRVERDDLKEMKAALEIEVAEFSGNLKEVQGRSAVEAKERERLEAESVRLGEELKELRETLAVRQDELAQTRLEAERRLSEVQQELIGKEAMRRESEVARSAAEAETMALKTKLEDTQKILEEKNKELFMALKSFADMQRSAQEREGELRQAGKDGEERVLRAEAKVSDLEGEMSRLRTGMAASMGEGTALKVELASKREEAKAHFNAAQEAQAALQELRASLAVEKELRSRAEGKEAEEREERVAANAQLLAMQQAYGTEMENQRAEKMEAVKEWERRAQDGEQERERLLRENRDAQETAMTLESELKTLRRALEDAESRTEQLQELAQISGEAEVLRHRLLEADRDREMGAEKYRQQVSDLEKAVQEGELQRRKMHNLIQELRGNVRVYARVRPFLPSDQVDASAQHCINVSAHDDSLAILKKDGSSDGNVLESHGFTFDRCFPPSAGQEVVFAEVSEFVQSALDGYNVCLFSYGQTGSGKTHTMQGFGSGPMKGIIPRAMEQVGRYKKMLEAQGWLYEMEVSFIEIYQEQIRDLLRSLAPPNGGAGEESTSTTHDIKKDGKGNMFVTDVAMIQLDPNDPQAVQRIMDVAGRHRSVGATSMNERSSRSHSVFTLHMRASNKERRSQLSGKLNLCDLAGSERLSRSNATGERLKETQAINKSLSALTDVFVAIANKQAHVPYRNSKLTYLLQQCLSGDGKTLMMINLSPTEQSYFESLCTLRFASQVNKCELGQARRNLHMVGQDGSSCASAVGPGATTSTLSRASTLTSATASSSSRLAKR</sequence>
<evidence type="ECO:0000256" key="3">
    <source>
        <dbReference type="ARBA" id="ARBA00022741"/>
    </source>
</evidence>
<name>A0A4D9D7S4_9STRA</name>
<dbReference type="PROSITE" id="PS00411">
    <property type="entry name" value="KINESIN_MOTOR_1"/>
    <property type="match status" value="1"/>
</dbReference>
<comment type="similarity">
    <text evidence="1">Belongs to the TRAFAC class myosin-kinesin ATPase superfamily. Kinesin family. KIN-14 subfamily.</text>
</comment>
<keyword evidence="11" id="KW-1185">Reference proteome</keyword>
<feature type="coiled-coil region" evidence="7">
    <location>
        <begin position="231"/>
        <end position="293"/>
    </location>
</feature>
<dbReference type="OrthoDB" id="3176171at2759"/>
<dbReference type="Gene3D" id="3.40.850.10">
    <property type="entry name" value="Kinesin motor domain"/>
    <property type="match status" value="1"/>
</dbReference>
<accession>A0A4D9D7S4</accession>
<dbReference type="GO" id="GO:0005524">
    <property type="term" value="F:ATP binding"/>
    <property type="evidence" value="ECO:0007669"/>
    <property type="project" value="UniProtKB-UniRule"/>
</dbReference>
<evidence type="ECO:0000313" key="11">
    <source>
        <dbReference type="Proteomes" id="UP000355283"/>
    </source>
</evidence>
<dbReference type="InterPro" id="IPR019821">
    <property type="entry name" value="Kinesin_motor_CS"/>
</dbReference>
<dbReference type="PANTHER" id="PTHR47972:SF45">
    <property type="entry name" value="PROTEIN CLARET SEGREGATIONAL"/>
    <property type="match status" value="1"/>
</dbReference>
<feature type="coiled-coil region" evidence="7">
    <location>
        <begin position="333"/>
        <end position="462"/>
    </location>
</feature>
<feature type="compositionally biased region" description="Polar residues" evidence="8">
    <location>
        <begin position="31"/>
        <end position="44"/>
    </location>
</feature>
<evidence type="ECO:0000256" key="2">
    <source>
        <dbReference type="ARBA" id="ARBA00022701"/>
    </source>
</evidence>
<feature type="domain" description="Kinesin motor" evidence="9">
    <location>
        <begin position="722"/>
        <end position="1066"/>
    </location>
</feature>
<dbReference type="GO" id="GO:0008017">
    <property type="term" value="F:microtubule binding"/>
    <property type="evidence" value="ECO:0007669"/>
    <property type="project" value="InterPro"/>
</dbReference>
<evidence type="ECO:0000256" key="8">
    <source>
        <dbReference type="SAM" id="MobiDB-lite"/>
    </source>
</evidence>
<evidence type="ECO:0000256" key="6">
    <source>
        <dbReference type="PROSITE-ProRule" id="PRU00283"/>
    </source>
</evidence>
<dbReference type="SUPFAM" id="SSF52540">
    <property type="entry name" value="P-loop containing nucleoside triphosphate hydrolases"/>
    <property type="match status" value="1"/>
</dbReference>
<dbReference type="InterPro" id="IPR001752">
    <property type="entry name" value="Kinesin_motor_dom"/>
</dbReference>
<evidence type="ECO:0000313" key="10">
    <source>
        <dbReference type="EMBL" id="TFJ84649.1"/>
    </source>
</evidence>
<dbReference type="SMART" id="SM00129">
    <property type="entry name" value="KISc"/>
    <property type="match status" value="1"/>
</dbReference>
<evidence type="ECO:0000256" key="1">
    <source>
        <dbReference type="ARBA" id="ARBA00010899"/>
    </source>
</evidence>
<organism evidence="10 11">
    <name type="scientific">Nannochloropsis salina CCMP1776</name>
    <dbReference type="NCBI Taxonomy" id="1027361"/>
    <lineage>
        <taxon>Eukaryota</taxon>
        <taxon>Sar</taxon>
        <taxon>Stramenopiles</taxon>
        <taxon>Ochrophyta</taxon>
        <taxon>Eustigmatophyceae</taxon>
        <taxon>Eustigmatales</taxon>
        <taxon>Monodopsidaceae</taxon>
        <taxon>Microchloropsis</taxon>
        <taxon>Microchloropsis salina</taxon>
    </lineage>
</organism>
<dbReference type="PRINTS" id="PR00380">
    <property type="entry name" value="KINESINHEAVY"/>
</dbReference>
<keyword evidence="5 6" id="KW-0505">Motor protein</keyword>
<dbReference type="GO" id="GO:0005874">
    <property type="term" value="C:microtubule"/>
    <property type="evidence" value="ECO:0007669"/>
    <property type="project" value="UniProtKB-KW"/>
</dbReference>
<proteinExistence type="inferred from homology"/>
<dbReference type="PROSITE" id="PS50067">
    <property type="entry name" value="KINESIN_MOTOR_2"/>
    <property type="match status" value="1"/>
</dbReference>
<evidence type="ECO:0000256" key="7">
    <source>
        <dbReference type="SAM" id="Coils"/>
    </source>
</evidence>
<reference evidence="10 11" key="1">
    <citation type="submission" date="2019-01" db="EMBL/GenBank/DDBJ databases">
        <title>Nuclear Genome Assembly of the Microalgal Biofuel strain Nannochloropsis salina CCMP1776.</title>
        <authorList>
            <person name="Hovde B."/>
        </authorList>
    </citation>
    <scope>NUCLEOTIDE SEQUENCE [LARGE SCALE GENOMIC DNA]</scope>
    <source>
        <strain evidence="10 11">CCMP1776</strain>
    </source>
</reference>
<gene>
    <name evidence="10" type="ORF">NSK_004114</name>
</gene>
<feature type="region of interest" description="Disordered" evidence="8">
    <location>
        <begin position="1"/>
        <end position="53"/>
    </location>
</feature>
<dbReference type="Pfam" id="PF00225">
    <property type="entry name" value="Kinesin"/>
    <property type="match status" value="1"/>
</dbReference>
<dbReference type="PANTHER" id="PTHR47972">
    <property type="entry name" value="KINESIN-LIKE PROTEIN KLP-3"/>
    <property type="match status" value="1"/>
</dbReference>
<dbReference type="InterPro" id="IPR027417">
    <property type="entry name" value="P-loop_NTPase"/>
</dbReference>
<keyword evidence="3 6" id="KW-0547">Nucleotide-binding</keyword>
<feature type="binding site" evidence="6">
    <location>
        <begin position="812"/>
        <end position="819"/>
    </location>
    <ligand>
        <name>ATP</name>
        <dbReference type="ChEBI" id="CHEBI:30616"/>
    </ligand>
</feature>
<protein>
    <recommendedName>
        <fullName evidence="9">Kinesin motor domain-containing protein</fullName>
    </recommendedName>
</protein>
<keyword evidence="4 6" id="KW-0067">ATP-binding</keyword>
<keyword evidence="2" id="KW-0493">Microtubule</keyword>
<dbReference type="InterPro" id="IPR027640">
    <property type="entry name" value="Kinesin-like_fam"/>
</dbReference>
<feature type="compositionally biased region" description="Low complexity" evidence="8">
    <location>
        <begin position="1093"/>
        <end position="1118"/>
    </location>
</feature>
<dbReference type="InterPro" id="IPR036961">
    <property type="entry name" value="Kinesin_motor_dom_sf"/>
</dbReference>
<keyword evidence="7" id="KW-0175">Coiled coil</keyword>